<dbReference type="GO" id="GO:0046872">
    <property type="term" value="F:metal ion binding"/>
    <property type="evidence" value="ECO:0007669"/>
    <property type="project" value="UniProtKB-KW"/>
</dbReference>
<keyword evidence="12" id="KW-1185">Reference proteome</keyword>
<dbReference type="EMBL" id="VYQF01000001">
    <property type="protein sequence ID" value="KAA9040867.1"/>
    <property type="molecule type" value="Genomic_DNA"/>
</dbReference>
<dbReference type="GO" id="GO:0005886">
    <property type="term" value="C:plasma membrane"/>
    <property type="evidence" value="ECO:0007669"/>
    <property type="project" value="UniProtKB-SubCell"/>
</dbReference>
<keyword evidence="7" id="KW-0479">Metal-binding</keyword>
<keyword evidence="7" id="KW-0464">Manganese</keyword>
<sequence length="610" mass="68683">MKKFYPYIAYFGFWVFYFIISRVLFLVYHHALSGGLAASEILKVFLYGSRMDLSFASYISIFPFILFFVRTAFVTINIEKLIKIYTIIVIVFISFVTTADLQLYTAWGYRMDATPLQYFRSPKEMGATVSSSPLLLLLTIFIMLSVFFIWFYKRFIGPCIRIKPGKFSILNLSIALFLIAFLFVPIRGGIQKIPMNQSDVYFSEKLFADHAALNLPWNIAFSILNQNNKENPFDYFPAKKSGEIVNELYNTGPIKIPSILSVKKPNIIFIIMESYTAKFVGSLGGDPGVTPNLDKIAADGLLFTNIYAAGDRSEKGQVAVLSGYPNQALTSIIKTPTKTQQLPSITTALEAAGYHTSYTYGGELEFANIKSYLVNTGFNKLISKYDFPAAERTTSWGVHDQYVFNRFYNDIKQEQQPFFATLFTLSSHEPYDVPMAPRFKGADETTKFRNSVAYTDSCVGVFINRLKNDSLWQNTLVVFVADHGHPLPGYDRNDLPSKFHIPLIFSGGALKVKGVVSTIGSQTDIVKTVLNQLDIPSGKFTWSKDLLDSSARSFAFYSFNDGFGFVTPAGIVTMDNIARKIIFEKGKVDSAEVNNGKAYMQLSYQDFLNR</sequence>
<dbReference type="PIRSF" id="PIRSF005091">
    <property type="entry name" value="Mmb_sulf_HI1246"/>
    <property type="match status" value="1"/>
</dbReference>
<evidence type="ECO:0000256" key="6">
    <source>
        <dbReference type="PIRSR" id="PIRSR005091-1"/>
    </source>
</evidence>
<gene>
    <name evidence="11" type="ORF">FW778_02165</name>
</gene>
<dbReference type="CDD" id="cd16015">
    <property type="entry name" value="LTA_synthase"/>
    <property type="match status" value="1"/>
</dbReference>
<feature type="transmembrane region" description="Helical" evidence="9">
    <location>
        <begin position="85"/>
        <end position="107"/>
    </location>
</feature>
<feature type="transmembrane region" description="Helical" evidence="9">
    <location>
        <begin position="55"/>
        <end position="73"/>
    </location>
</feature>
<evidence type="ECO:0000256" key="9">
    <source>
        <dbReference type="SAM" id="Phobius"/>
    </source>
</evidence>
<evidence type="ECO:0000256" key="7">
    <source>
        <dbReference type="PIRSR" id="PIRSR005091-2"/>
    </source>
</evidence>
<feature type="binding site" evidence="8">
    <location>
        <position position="483"/>
    </location>
    <ligand>
        <name>Mn(2+)</name>
        <dbReference type="ChEBI" id="CHEBI:29035"/>
    </ligand>
</feature>
<dbReference type="AlphaFoldDB" id="A0A5J5ILB4"/>
<keyword evidence="4 9" id="KW-1133">Transmembrane helix</keyword>
<keyword evidence="5 9" id="KW-0472">Membrane</keyword>
<keyword evidence="2" id="KW-1003">Cell membrane</keyword>
<evidence type="ECO:0000256" key="3">
    <source>
        <dbReference type="ARBA" id="ARBA00022692"/>
    </source>
</evidence>
<feature type="binding site" evidence="8">
    <location>
        <position position="273"/>
    </location>
    <ligand>
        <name>Mn(2+)</name>
        <dbReference type="ChEBI" id="CHEBI:29035"/>
    </ligand>
</feature>
<dbReference type="GO" id="GO:0016740">
    <property type="term" value="F:transferase activity"/>
    <property type="evidence" value="ECO:0007669"/>
    <property type="project" value="UniProtKB-KW"/>
</dbReference>
<feature type="binding site" evidence="8">
    <location>
        <position position="482"/>
    </location>
    <ligand>
        <name>Mn(2+)</name>
        <dbReference type="ChEBI" id="CHEBI:29035"/>
    </ligand>
</feature>
<dbReference type="InterPro" id="IPR000917">
    <property type="entry name" value="Sulfatase_N"/>
</dbReference>
<keyword evidence="3 9" id="KW-0812">Transmembrane</keyword>
<feature type="domain" description="Sulfatase N-terminal" evidence="10">
    <location>
        <begin position="265"/>
        <end position="535"/>
    </location>
</feature>
<dbReference type="Pfam" id="PF00884">
    <property type="entry name" value="Sulfatase"/>
    <property type="match status" value="1"/>
</dbReference>
<dbReference type="GO" id="GO:0016787">
    <property type="term" value="F:hydrolase activity"/>
    <property type="evidence" value="ECO:0007669"/>
    <property type="project" value="UniProtKB-KW"/>
</dbReference>
<evidence type="ECO:0000259" key="10">
    <source>
        <dbReference type="Pfam" id="PF00884"/>
    </source>
</evidence>
<comment type="subcellular location">
    <subcellularLocation>
        <location evidence="1">Cell membrane</location>
        <topology evidence="1">Multi-pass membrane protein</topology>
    </subcellularLocation>
</comment>
<comment type="caution">
    <text evidence="11">The sequence shown here is derived from an EMBL/GenBank/DDBJ whole genome shotgun (WGS) entry which is preliminary data.</text>
</comment>
<feature type="transmembrane region" description="Helical" evidence="9">
    <location>
        <begin position="7"/>
        <end position="28"/>
    </location>
</feature>
<proteinExistence type="predicted"/>
<keyword evidence="11" id="KW-0378">Hydrolase</keyword>
<evidence type="ECO:0000313" key="12">
    <source>
        <dbReference type="Proteomes" id="UP000326903"/>
    </source>
</evidence>
<dbReference type="InterPro" id="IPR050448">
    <property type="entry name" value="OpgB/LTA_synthase_biosynth"/>
</dbReference>
<evidence type="ECO:0000256" key="5">
    <source>
        <dbReference type="ARBA" id="ARBA00023136"/>
    </source>
</evidence>
<reference evidence="11 12" key="1">
    <citation type="submission" date="2019-09" db="EMBL/GenBank/DDBJ databases">
        <title>Draft genome sequence of Ginsengibacter sp. BR5-29.</title>
        <authorList>
            <person name="Im W.-T."/>
        </authorList>
    </citation>
    <scope>NUCLEOTIDE SEQUENCE [LARGE SCALE GENOMIC DNA]</scope>
    <source>
        <strain evidence="11 12">BR5-29</strain>
    </source>
</reference>
<dbReference type="Proteomes" id="UP000326903">
    <property type="component" value="Unassembled WGS sequence"/>
</dbReference>
<name>A0A5J5ILB4_9BACT</name>
<accession>A0A5J5ILB4</accession>
<keyword evidence="11" id="KW-0808">Transferase</keyword>
<dbReference type="PANTHER" id="PTHR47371">
    <property type="entry name" value="LIPOTEICHOIC ACID SYNTHASE"/>
    <property type="match status" value="1"/>
</dbReference>
<dbReference type="InterPro" id="IPR017850">
    <property type="entry name" value="Alkaline_phosphatase_core_sf"/>
</dbReference>
<protein>
    <submittedName>
        <fullName evidence="11">Sulfatase-like hydrolase/transferase</fullName>
    </submittedName>
</protein>
<evidence type="ECO:0000256" key="8">
    <source>
        <dbReference type="PIRSR" id="PIRSR005091-3"/>
    </source>
</evidence>
<feature type="transmembrane region" description="Helical" evidence="9">
    <location>
        <begin position="127"/>
        <end position="152"/>
    </location>
</feature>
<evidence type="ECO:0000256" key="2">
    <source>
        <dbReference type="ARBA" id="ARBA00022475"/>
    </source>
</evidence>
<evidence type="ECO:0000313" key="11">
    <source>
        <dbReference type="EMBL" id="KAA9040867.1"/>
    </source>
</evidence>
<dbReference type="RefSeq" id="WP_150412955.1">
    <property type="nucleotide sequence ID" value="NZ_VYQF01000001.1"/>
</dbReference>
<evidence type="ECO:0000256" key="1">
    <source>
        <dbReference type="ARBA" id="ARBA00004651"/>
    </source>
</evidence>
<dbReference type="SUPFAM" id="SSF53649">
    <property type="entry name" value="Alkaline phosphatase-like"/>
    <property type="match status" value="1"/>
</dbReference>
<evidence type="ECO:0000256" key="4">
    <source>
        <dbReference type="ARBA" id="ARBA00022989"/>
    </source>
</evidence>
<feature type="binding site" evidence="7">
    <location>
        <position position="428"/>
    </location>
    <ligand>
        <name>substrate</name>
    </ligand>
</feature>
<feature type="active site" evidence="6">
    <location>
        <position position="313"/>
    </location>
</feature>
<dbReference type="PANTHER" id="PTHR47371:SF3">
    <property type="entry name" value="PHOSPHOGLYCEROL TRANSFERASE I"/>
    <property type="match status" value="1"/>
</dbReference>
<dbReference type="Gene3D" id="3.40.720.10">
    <property type="entry name" value="Alkaline Phosphatase, subunit A"/>
    <property type="match status" value="1"/>
</dbReference>
<organism evidence="11 12">
    <name type="scientific">Ginsengibacter hankyongi</name>
    <dbReference type="NCBI Taxonomy" id="2607284"/>
    <lineage>
        <taxon>Bacteria</taxon>
        <taxon>Pseudomonadati</taxon>
        <taxon>Bacteroidota</taxon>
        <taxon>Chitinophagia</taxon>
        <taxon>Chitinophagales</taxon>
        <taxon>Chitinophagaceae</taxon>
        <taxon>Ginsengibacter</taxon>
    </lineage>
</organism>
<dbReference type="InterPro" id="IPR012160">
    <property type="entry name" value="LtaS-like"/>
</dbReference>
<feature type="transmembrane region" description="Helical" evidence="9">
    <location>
        <begin position="164"/>
        <end position="186"/>
    </location>
</feature>